<reference evidence="2 3" key="1">
    <citation type="submission" date="2019-03" db="EMBL/GenBank/DDBJ databases">
        <title>Genomic Encyclopedia of Type Strains, Phase III (KMG-III): the genomes of soil and plant-associated and newly described type strains.</title>
        <authorList>
            <person name="Whitman W."/>
        </authorList>
    </citation>
    <scope>NUCLEOTIDE SEQUENCE [LARGE SCALE GENOMIC DNA]</scope>
    <source>
        <strain evidence="2 3">CECT 8446</strain>
    </source>
</reference>
<gene>
    <name evidence="2" type="ORF">DFQ04_1419</name>
</gene>
<dbReference type="AlphaFoldDB" id="A0A4R6TCY4"/>
<dbReference type="EMBL" id="SNYF01000005">
    <property type="protein sequence ID" value="TDQ19595.1"/>
    <property type="molecule type" value="Genomic_DNA"/>
</dbReference>
<feature type="transmembrane region" description="Helical" evidence="1">
    <location>
        <begin position="183"/>
        <end position="208"/>
    </location>
</feature>
<feature type="transmembrane region" description="Helical" evidence="1">
    <location>
        <begin position="220"/>
        <end position="238"/>
    </location>
</feature>
<dbReference type="Proteomes" id="UP000294535">
    <property type="component" value="Unassembled WGS sequence"/>
</dbReference>
<feature type="transmembrane region" description="Helical" evidence="1">
    <location>
        <begin position="112"/>
        <end position="132"/>
    </location>
</feature>
<protein>
    <submittedName>
        <fullName evidence="2">Uncharacterized protein</fullName>
    </submittedName>
</protein>
<proteinExistence type="predicted"/>
<keyword evidence="1" id="KW-0472">Membrane</keyword>
<comment type="caution">
    <text evidence="2">The sequence shown here is derived from an EMBL/GenBank/DDBJ whole genome shotgun (WGS) entry which is preliminary data.</text>
</comment>
<feature type="transmembrane region" description="Helical" evidence="1">
    <location>
        <begin position="302"/>
        <end position="318"/>
    </location>
</feature>
<feature type="transmembrane region" description="Helical" evidence="1">
    <location>
        <begin position="272"/>
        <end position="290"/>
    </location>
</feature>
<keyword evidence="1" id="KW-0812">Transmembrane</keyword>
<feature type="transmembrane region" description="Helical" evidence="1">
    <location>
        <begin position="12"/>
        <end position="35"/>
    </location>
</feature>
<feature type="transmembrane region" description="Helical" evidence="1">
    <location>
        <begin position="361"/>
        <end position="384"/>
    </location>
</feature>
<feature type="transmembrane region" description="Helical" evidence="1">
    <location>
        <begin position="247"/>
        <end position="266"/>
    </location>
</feature>
<feature type="transmembrane region" description="Helical" evidence="1">
    <location>
        <begin position="152"/>
        <end position="171"/>
    </location>
</feature>
<evidence type="ECO:0000256" key="1">
    <source>
        <dbReference type="SAM" id="Phobius"/>
    </source>
</evidence>
<feature type="transmembrane region" description="Helical" evidence="1">
    <location>
        <begin position="82"/>
        <end position="100"/>
    </location>
</feature>
<accession>A0A4R6TCY4</accession>
<sequence length="394" mass="46089">MEKGFFHSIKSYSSIFWISSVIVLLGYSWITYLMLSGDIFSDFPAHLDIWEFYYERGKIPFPPLYYLTFFGLSFLFPVEDNLKLGLLLLMAFSWLAKYSLTYRYLLPQIRTCLVFQWIPLGMLFIFPIYLLGWEGEYWLLGKMTPNLWHNGSTIYVFPFCFLLFQEVSRWFESQKVNLSRGLILTSLIVLIKPNYLFGLLPGMLLLFLFSNHVPKFRQRILTYSGITIALLVISKYLIFDMASEQSLFYNFRSSGAILFQPFSVWLEYSESLVLDLISSLVFLLGGVFLFRKVLFKDKEFQLAFAVFFFSLLVFFLFAESGPRYLDGNFYWQVPISLFLLYLVLVKIVLKEWCLKSSSENASLSKFILLIVLFGFHVLSGLLYLHSMVRTGNNL</sequence>
<feature type="transmembrane region" description="Helical" evidence="1">
    <location>
        <begin position="330"/>
        <end position="349"/>
    </location>
</feature>
<keyword evidence="3" id="KW-1185">Reference proteome</keyword>
<keyword evidence="1" id="KW-1133">Transmembrane helix</keyword>
<name>A0A4R6TCY4_9BACT</name>
<evidence type="ECO:0000313" key="2">
    <source>
        <dbReference type="EMBL" id="TDQ19595.1"/>
    </source>
</evidence>
<evidence type="ECO:0000313" key="3">
    <source>
        <dbReference type="Proteomes" id="UP000294535"/>
    </source>
</evidence>
<organism evidence="2 3">
    <name type="scientific">Algoriphagus boseongensis</name>
    <dbReference type="NCBI Taxonomy" id="1442587"/>
    <lineage>
        <taxon>Bacteria</taxon>
        <taxon>Pseudomonadati</taxon>
        <taxon>Bacteroidota</taxon>
        <taxon>Cytophagia</taxon>
        <taxon>Cytophagales</taxon>
        <taxon>Cyclobacteriaceae</taxon>
        <taxon>Algoriphagus</taxon>
    </lineage>
</organism>